<proteinExistence type="predicted"/>
<reference evidence="1 2" key="1">
    <citation type="submission" date="2021-06" db="EMBL/GenBank/DDBJ databases">
        <title>Bacillus sp. RD4P76, an endophyte from a halophyte.</title>
        <authorList>
            <person name="Sun J.-Q."/>
        </authorList>
    </citation>
    <scope>NUCLEOTIDE SEQUENCE [LARGE SCALE GENOMIC DNA]</scope>
    <source>
        <strain evidence="1 2">CGMCC 1.15917</strain>
    </source>
</reference>
<evidence type="ECO:0000313" key="1">
    <source>
        <dbReference type="EMBL" id="MBU9714199.1"/>
    </source>
</evidence>
<evidence type="ECO:0008006" key="3">
    <source>
        <dbReference type="Google" id="ProtNLM"/>
    </source>
</evidence>
<sequence>MEFEIKAKDGALPCEVTIDEDNGRYMLRNADTTGEFFETPTELRDWIQANWNPNRFEDPNQFELLISELNSYT</sequence>
<evidence type="ECO:0000313" key="2">
    <source>
        <dbReference type="Proteomes" id="UP000784880"/>
    </source>
</evidence>
<dbReference type="RefSeq" id="WP_217068570.1">
    <property type="nucleotide sequence ID" value="NZ_JAHQCS010000169.1"/>
</dbReference>
<name>A0ABS6JKI4_9BACI</name>
<keyword evidence="2" id="KW-1185">Reference proteome</keyword>
<organism evidence="1 2">
    <name type="scientific">Evansella tamaricis</name>
    <dbReference type="NCBI Taxonomy" id="2069301"/>
    <lineage>
        <taxon>Bacteria</taxon>
        <taxon>Bacillati</taxon>
        <taxon>Bacillota</taxon>
        <taxon>Bacilli</taxon>
        <taxon>Bacillales</taxon>
        <taxon>Bacillaceae</taxon>
        <taxon>Evansella</taxon>
    </lineage>
</organism>
<dbReference type="EMBL" id="JAHQCS010000169">
    <property type="protein sequence ID" value="MBU9714199.1"/>
    <property type="molecule type" value="Genomic_DNA"/>
</dbReference>
<protein>
    <recommendedName>
        <fullName evidence="3">Threonine dehydratase</fullName>
    </recommendedName>
</protein>
<accession>A0ABS6JKI4</accession>
<dbReference type="Proteomes" id="UP000784880">
    <property type="component" value="Unassembled WGS sequence"/>
</dbReference>
<gene>
    <name evidence="1" type="ORF">KS419_20895</name>
</gene>
<comment type="caution">
    <text evidence="1">The sequence shown here is derived from an EMBL/GenBank/DDBJ whole genome shotgun (WGS) entry which is preliminary data.</text>
</comment>